<evidence type="ECO:0000256" key="5">
    <source>
        <dbReference type="ARBA" id="ARBA00022989"/>
    </source>
</evidence>
<dbReference type="InterPro" id="IPR032816">
    <property type="entry name" value="VTT_dom"/>
</dbReference>
<name>A0A2Z4FLD8_9DELT</name>
<evidence type="ECO:0000313" key="10">
    <source>
        <dbReference type="Proteomes" id="UP000249799"/>
    </source>
</evidence>
<feature type="domain" description="VTT" evidence="8">
    <location>
        <begin position="45"/>
        <end position="169"/>
    </location>
</feature>
<evidence type="ECO:0000256" key="3">
    <source>
        <dbReference type="ARBA" id="ARBA00022475"/>
    </source>
</evidence>
<evidence type="ECO:0000256" key="1">
    <source>
        <dbReference type="ARBA" id="ARBA00004651"/>
    </source>
</evidence>
<evidence type="ECO:0000256" key="2">
    <source>
        <dbReference type="ARBA" id="ARBA00010792"/>
    </source>
</evidence>
<keyword evidence="6 7" id="KW-0472">Membrane</keyword>
<organism evidence="9 10">
    <name type="scientific">Bradymonas sediminis</name>
    <dbReference type="NCBI Taxonomy" id="1548548"/>
    <lineage>
        <taxon>Bacteria</taxon>
        <taxon>Deltaproteobacteria</taxon>
        <taxon>Bradymonadales</taxon>
        <taxon>Bradymonadaceae</taxon>
        <taxon>Bradymonas</taxon>
    </lineage>
</organism>
<evidence type="ECO:0000259" key="8">
    <source>
        <dbReference type="Pfam" id="PF09335"/>
    </source>
</evidence>
<keyword evidence="5 7" id="KW-1133">Transmembrane helix</keyword>
<dbReference type="AlphaFoldDB" id="A0A2Z4FLD8"/>
<dbReference type="Pfam" id="PF09335">
    <property type="entry name" value="VTT_dom"/>
    <property type="match status" value="1"/>
</dbReference>
<protein>
    <submittedName>
        <fullName evidence="9">DedA family protein</fullName>
    </submittedName>
</protein>
<keyword evidence="4 7" id="KW-0812">Transmembrane</keyword>
<evidence type="ECO:0000256" key="7">
    <source>
        <dbReference type="RuleBase" id="RU367016"/>
    </source>
</evidence>
<keyword evidence="10" id="KW-1185">Reference proteome</keyword>
<dbReference type="GO" id="GO:0005886">
    <property type="term" value="C:plasma membrane"/>
    <property type="evidence" value="ECO:0007669"/>
    <property type="project" value="UniProtKB-SubCell"/>
</dbReference>
<evidence type="ECO:0000256" key="4">
    <source>
        <dbReference type="ARBA" id="ARBA00022692"/>
    </source>
</evidence>
<reference evidence="9 10" key="1">
    <citation type="submission" date="2018-06" db="EMBL/GenBank/DDBJ databases">
        <title>Lujinxingia sediminis gen. nov. sp. nov., a new facultative anaerobic member of the class Deltaproteobacteria, and proposal of Lujinxingaceae fam. nov.</title>
        <authorList>
            <person name="Guo L.-Y."/>
            <person name="Li C.-M."/>
            <person name="Wang S."/>
            <person name="Du Z.-J."/>
        </authorList>
    </citation>
    <scope>NUCLEOTIDE SEQUENCE [LARGE SCALE GENOMIC DNA]</scope>
    <source>
        <strain evidence="9 10">FA350</strain>
    </source>
</reference>
<gene>
    <name evidence="9" type="ORF">DN745_09550</name>
</gene>
<dbReference type="PANTHER" id="PTHR30353:SF0">
    <property type="entry name" value="TRANSMEMBRANE PROTEIN"/>
    <property type="match status" value="1"/>
</dbReference>
<feature type="transmembrane region" description="Helical" evidence="7">
    <location>
        <begin position="149"/>
        <end position="171"/>
    </location>
</feature>
<dbReference type="NCBIfam" id="NF008102">
    <property type="entry name" value="PRK10847.1"/>
    <property type="match status" value="1"/>
</dbReference>
<evidence type="ECO:0000313" key="9">
    <source>
        <dbReference type="EMBL" id="AWV89566.1"/>
    </source>
</evidence>
<feature type="transmembrane region" description="Helical" evidence="7">
    <location>
        <begin position="21"/>
        <end position="45"/>
    </location>
</feature>
<dbReference type="EMBL" id="CP030032">
    <property type="protein sequence ID" value="AWV89566.1"/>
    <property type="molecule type" value="Genomic_DNA"/>
</dbReference>
<keyword evidence="3 7" id="KW-1003">Cell membrane</keyword>
<dbReference type="PANTHER" id="PTHR30353">
    <property type="entry name" value="INNER MEMBRANE PROTEIN DEDA-RELATED"/>
    <property type="match status" value="1"/>
</dbReference>
<comment type="similarity">
    <text evidence="2 7">Belongs to the DedA family.</text>
</comment>
<dbReference type="InterPro" id="IPR032818">
    <property type="entry name" value="DedA-like"/>
</dbReference>
<feature type="transmembrane region" description="Helical" evidence="7">
    <location>
        <begin position="65"/>
        <end position="86"/>
    </location>
</feature>
<dbReference type="Proteomes" id="UP000249799">
    <property type="component" value="Chromosome"/>
</dbReference>
<proteinExistence type="inferred from homology"/>
<dbReference type="OrthoDB" id="9801622at2"/>
<dbReference type="KEGG" id="bsed:DN745_09550"/>
<comment type="subcellular location">
    <subcellularLocation>
        <location evidence="1 7">Cell membrane</location>
        <topology evidence="1 7">Multi-pass membrane protein</topology>
    </subcellularLocation>
</comment>
<accession>A0A2Z4FLD8</accession>
<feature type="transmembrane region" description="Helical" evidence="7">
    <location>
        <begin position="183"/>
        <end position="201"/>
    </location>
</feature>
<dbReference type="RefSeq" id="WP_111334319.1">
    <property type="nucleotide sequence ID" value="NZ_CP030032.1"/>
</dbReference>
<dbReference type="InterPro" id="IPR058127">
    <property type="entry name" value="DedA"/>
</dbReference>
<sequence length="219" mass="24319">MQALDWFLHIDDKLGEVINNYGMWTYAILFLIIFCETGLVVTPFLPGDSLLFAAGALSATTSMNPVILFVLLLVAAIIGDSLNYAIGSYVGTRIFKEDAKILKLSHLRRTEKFYEKYGGKTIFLARFVPIVRTYAPFVAGAANMRYSYFFFYNCVGALAWVGGFIFLGYFFGNLPVVKENFGIVVLGIIIVSVLPIVYEIGMGWLEKRKAQAGGAESIE</sequence>
<evidence type="ECO:0000256" key="6">
    <source>
        <dbReference type="ARBA" id="ARBA00023136"/>
    </source>
</evidence>